<dbReference type="AlphaFoldDB" id="D2HJK4"/>
<name>D2HJK4_AILME</name>
<evidence type="ECO:0000313" key="1">
    <source>
        <dbReference type="EMBL" id="EFB28016.1"/>
    </source>
</evidence>
<organism evidence="1">
    <name type="scientific">Ailuropoda melanoleuca</name>
    <name type="common">Giant panda</name>
    <dbReference type="NCBI Taxonomy" id="9646"/>
    <lineage>
        <taxon>Eukaryota</taxon>
        <taxon>Metazoa</taxon>
        <taxon>Chordata</taxon>
        <taxon>Craniata</taxon>
        <taxon>Vertebrata</taxon>
        <taxon>Euteleostomi</taxon>
        <taxon>Mammalia</taxon>
        <taxon>Eutheria</taxon>
        <taxon>Laurasiatheria</taxon>
        <taxon>Carnivora</taxon>
        <taxon>Caniformia</taxon>
        <taxon>Ursidae</taxon>
        <taxon>Ailuropoda</taxon>
    </lineage>
</organism>
<protein>
    <recommendedName>
        <fullName evidence="2">Keratin-associated protein 12-1-like</fullName>
    </recommendedName>
</protein>
<evidence type="ECO:0008006" key="2">
    <source>
        <dbReference type="Google" id="ProtNLM"/>
    </source>
</evidence>
<feature type="non-terminal residue" evidence="1">
    <location>
        <position position="94"/>
    </location>
</feature>
<gene>
    <name evidence="1" type="ORF">PANDA_011490</name>
</gene>
<sequence>MCHTSCSTGCQAFCSTPSSSCYVPMSYQPAVSVPVNCQSAVSVPVSCQPAVSVPVNCHYKPLVFVALSSQSSGGCQPTRPTLLCRPTPCSTPCC</sequence>
<dbReference type="InParanoid" id="D2HJK4"/>
<proteinExistence type="predicted"/>
<reference evidence="1" key="1">
    <citation type="journal article" date="2010" name="Nature">
        <title>The sequence and de novo assembly of the giant panda genome.</title>
        <authorList>
            <person name="Li R."/>
            <person name="Fan W."/>
            <person name="Tian G."/>
            <person name="Zhu H."/>
            <person name="He L."/>
            <person name="Cai J."/>
            <person name="Huang Q."/>
            <person name="Cai Q."/>
            <person name="Li B."/>
            <person name="Bai Y."/>
            <person name="Zhang Z."/>
            <person name="Zhang Y."/>
            <person name="Wang W."/>
            <person name="Li J."/>
            <person name="Wei F."/>
            <person name="Li H."/>
            <person name="Jian M."/>
            <person name="Li J."/>
            <person name="Zhang Z."/>
            <person name="Nielsen R."/>
            <person name="Li D."/>
            <person name="Gu W."/>
            <person name="Yang Z."/>
            <person name="Xuan Z."/>
            <person name="Ryder O.A."/>
            <person name="Leung F.C."/>
            <person name="Zhou Y."/>
            <person name="Cao J."/>
            <person name="Sun X."/>
            <person name="Fu Y."/>
            <person name="Fang X."/>
            <person name="Guo X."/>
            <person name="Wang B."/>
            <person name="Hou R."/>
            <person name="Shen F."/>
            <person name="Mu B."/>
            <person name="Ni P."/>
            <person name="Lin R."/>
            <person name="Qian W."/>
            <person name="Wang G."/>
            <person name="Yu C."/>
            <person name="Nie W."/>
            <person name="Wang J."/>
            <person name="Wu Z."/>
            <person name="Liang H."/>
            <person name="Min J."/>
            <person name="Wu Q."/>
            <person name="Cheng S."/>
            <person name="Ruan J."/>
            <person name="Wang M."/>
            <person name="Shi Z."/>
            <person name="Wen M."/>
            <person name="Liu B."/>
            <person name="Ren X."/>
            <person name="Zheng H."/>
            <person name="Dong D."/>
            <person name="Cook K."/>
            <person name="Shan G."/>
            <person name="Zhang H."/>
            <person name="Kosiol C."/>
            <person name="Xie X."/>
            <person name="Lu Z."/>
            <person name="Zheng H."/>
            <person name="Li Y."/>
            <person name="Steiner C.C."/>
            <person name="Lam T.T."/>
            <person name="Lin S."/>
            <person name="Zhang Q."/>
            <person name="Li G."/>
            <person name="Tian J."/>
            <person name="Gong T."/>
            <person name="Liu H."/>
            <person name="Zhang D."/>
            <person name="Fang L."/>
            <person name="Ye C."/>
            <person name="Zhang J."/>
            <person name="Hu W."/>
            <person name="Xu A."/>
            <person name="Ren Y."/>
            <person name="Zhang G."/>
            <person name="Bruford M.W."/>
            <person name="Li Q."/>
            <person name="Ma L."/>
            <person name="Guo Y."/>
            <person name="An N."/>
            <person name="Hu Y."/>
            <person name="Zheng Y."/>
            <person name="Shi Y."/>
            <person name="Li Z."/>
            <person name="Liu Q."/>
            <person name="Chen Y."/>
            <person name="Zhao J."/>
            <person name="Qu N."/>
            <person name="Zhao S."/>
            <person name="Tian F."/>
            <person name="Wang X."/>
            <person name="Wang H."/>
            <person name="Xu L."/>
            <person name="Liu X."/>
            <person name="Vinar T."/>
            <person name="Wang Y."/>
            <person name="Lam T.W."/>
            <person name="Yiu S.M."/>
            <person name="Liu S."/>
            <person name="Zhang H."/>
            <person name="Li D."/>
            <person name="Huang Y."/>
            <person name="Wang X."/>
            <person name="Yang G."/>
            <person name="Jiang Z."/>
            <person name="Wang J."/>
            <person name="Qin N."/>
            <person name="Li L."/>
            <person name="Li J."/>
            <person name="Bolund L."/>
            <person name="Kristiansen K."/>
            <person name="Wong G.K."/>
            <person name="Olson M."/>
            <person name="Zhang X."/>
            <person name="Li S."/>
            <person name="Yang H."/>
            <person name="Wang J."/>
            <person name="Wang J."/>
        </authorList>
    </citation>
    <scope>NUCLEOTIDE SEQUENCE [LARGE SCALE GENOMIC DNA]</scope>
</reference>
<dbReference type="EMBL" id="GL192919">
    <property type="protein sequence ID" value="EFB28016.1"/>
    <property type="molecule type" value="Genomic_DNA"/>
</dbReference>
<accession>D2HJK4</accession>